<reference evidence="3" key="1">
    <citation type="submission" date="2016-10" db="EMBL/GenBank/DDBJ databases">
        <authorList>
            <person name="Varghese N."/>
            <person name="Submissions S."/>
        </authorList>
    </citation>
    <scope>NUCLEOTIDE SEQUENCE [LARGE SCALE GENOMIC DNA]</scope>
    <source>
        <strain evidence="3">VPI 5359</strain>
    </source>
</reference>
<evidence type="ECO:0000259" key="1">
    <source>
        <dbReference type="SMART" id="SM00849"/>
    </source>
</evidence>
<evidence type="ECO:0000313" key="2">
    <source>
        <dbReference type="EMBL" id="SDY12604.1"/>
    </source>
</evidence>
<dbReference type="Gene3D" id="3.60.15.10">
    <property type="entry name" value="Ribonuclease Z/Hydroxyacylglutathione hydrolase-like"/>
    <property type="match status" value="1"/>
</dbReference>
<dbReference type="AlphaFoldDB" id="A0A1H3HCU2"/>
<sequence>MEIITLIENHPGRDKRLAFEHGFSLYIDIGTSKILFDTGQSGDFVENAWYLGVDLSQLTHIVLSHGHYDHSGGLMPLLKAVDITAPLYYGKGYFNGKYHGKLDEDGLAGNPRFIGNGFTKEQLMSAGATLVEVDAPVRTIAPNLYLFQHFPLVQGYEPLDQGFRLEDGSVDSFGDEIALGIGTPSGLILISGCAHRGIVNMVSAAMAAVEMPLRGIIGGTHLIHCSPDRLDATITALSALHPQFMAVSHCTGDDNLERLRTAFGESFIMNVTGNRMRL</sequence>
<dbReference type="EMBL" id="FNOU01000017">
    <property type="protein sequence ID" value="SDY12604.1"/>
    <property type="molecule type" value="Genomic_DNA"/>
</dbReference>
<protein>
    <submittedName>
        <fullName evidence="2">7,8-dihydropterin-6-yl-methyl-4-(Beta-D-ribofuranosyl)aminobenzene 5'-phosphate synthase</fullName>
    </submittedName>
</protein>
<dbReference type="PANTHER" id="PTHR13754">
    <property type="entry name" value="METALLO-BETA-LACTAMASE SUPERFAMILY PROTEIN"/>
    <property type="match status" value="1"/>
</dbReference>
<proteinExistence type="predicted"/>
<dbReference type="SUPFAM" id="SSF56281">
    <property type="entry name" value="Metallo-hydrolase/oxidoreductase"/>
    <property type="match status" value="1"/>
</dbReference>
<dbReference type="SMART" id="SM00849">
    <property type="entry name" value="Lactamase_B"/>
    <property type="match status" value="1"/>
</dbReference>
<dbReference type="InterPro" id="IPR036866">
    <property type="entry name" value="RibonucZ/Hydroxyglut_hydro"/>
</dbReference>
<evidence type="ECO:0000313" key="3">
    <source>
        <dbReference type="Proteomes" id="UP000199652"/>
    </source>
</evidence>
<feature type="domain" description="Metallo-beta-lactamase" evidence="1">
    <location>
        <begin position="21"/>
        <end position="221"/>
    </location>
</feature>
<accession>A0A1H3HCU2</accession>
<dbReference type="InterPro" id="IPR041712">
    <property type="entry name" value="DHPS-like_MBL-fold"/>
</dbReference>
<dbReference type="GO" id="GO:0016740">
    <property type="term" value="F:transferase activity"/>
    <property type="evidence" value="ECO:0007669"/>
    <property type="project" value="TreeGrafter"/>
</dbReference>
<dbReference type="InterPro" id="IPR001279">
    <property type="entry name" value="Metallo-B-lactamas"/>
</dbReference>
<dbReference type="InterPro" id="IPR052926">
    <property type="entry name" value="Metallo-beta-lactamase_dom"/>
</dbReference>
<dbReference type="RefSeq" id="WP_090246033.1">
    <property type="nucleotide sequence ID" value="NZ_FNOU01000017.1"/>
</dbReference>
<gene>
    <name evidence="2" type="ORF">SAMN04488579_11721</name>
</gene>
<dbReference type="PANTHER" id="PTHR13754:SF13">
    <property type="entry name" value="METALLO-BETA-LACTAMASE SUPERFAMILY PROTEIN (AFU_ORTHOLOGUE AFUA_3G07630)"/>
    <property type="match status" value="1"/>
</dbReference>
<keyword evidence="3" id="KW-1185">Reference proteome</keyword>
<dbReference type="Proteomes" id="UP000199652">
    <property type="component" value="Unassembled WGS sequence"/>
</dbReference>
<name>A0A1H3HCU2_EUBBA</name>
<dbReference type="OrthoDB" id="9803916at2"/>
<dbReference type="Pfam" id="PF00753">
    <property type="entry name" value="Lactamase_B"/>
    <property type="match status" value="1"/>
</dbReference>
<dbReference type="CDD" id="cd07713">
    <property type="entry name" value="DHPS-like_MBL-fold"/>
    <property type="match status" value="1"/>
</dbReference>
<organism evidence="2 3">
    <name type="scientific">Eubacterium barkeri</name>
    <name type="common">Clostridium barkeri</name>
    <dbReference type="NCBI Taxonomy" id="1528"/>
    <lineage>
        <taxon>Bacteria</taxon>
        <taxon>Bacillati</taxon>
        <taxon>Bacillota</taxon>
        <taxon>Clostridia</taxon>
        <taxon>Eubacteriales</taxon>
        <taxon>Eubacteriaceae</taxon>
        <taxon>Eubacterium</taxon>
    </lineage>
</organism>
<dbReference type="STRING" id="1528.SAMN04488579_11721"/>